<feature type="compositionally biased region" description="Basic and acidic residues" evidence="7">
    <location>
        <begin position="41"/>
        <end position="56"/>
    </location>
</feature>
<keyword evidence="2" id="KW-0808">Transferase</keyword>
<dbReference type="PANTHER" id="PTHR45646">
    <property type="entry name" value="SERINE/THREONINE-PROTEIN KINASE DOA-RELATED"/>
    <property type="match status" value="1"/>
</dbReference>
<evidence type="ECO:0000256" key="7">
    <source>
        <dbReference type="SAM" id="MobiDB-lite"/>
    </source>
</evidence>
<dbReference type="SUPFAM" id="SSF56112">
    <property type="entry name" value="Protein kinase-like (PK-like)"/>
    <property type="match status" value="1"/>
</dbReference>
<keyword evidence="10" id="KW-1185">Reference proteome</keyword>
<feature type="compositionally biased region" description="Basic and acidic residues" evidence="7">
    <location>
        <begin position="64"/>
        <end position="91"/>
    </location>
</feature>
<evidence type="ECO:0000313" key="10">
    <source>
        <dbReference type="Proteomes" id="UP001432322"/>
    </source>
</evidence>
<feature type="compositionally biased region" description="Basic and acidic residues" evidence="7">
    <location>
        <begin position="116"/>
        <end position="170"/>
    </location>
</feature>
<dbReference type="GO" id="GO:0043484">
    <property type="term" value="P:regulation of RNA splicing"/>
    <property type="evidence" value="ECO:0007669"/>
    <property type="project" value="TreeGrafter"/>
</dbReference>
<evidence type="ECO:0000259" key="8">
    <source>
        <dbReference type="PROSITE" id="PS50011"/>
    </source>
</evidence>
<evidence type="ECO:0000256" key="3">
    <source>
        <dbReference type="ARBA" id="ARBA00022741"/>
    </source>
</evidence>
<dbReference type="SMART" id="SM00220">
    <property type="entry name" value="S_TKc"/>
    <property type="match status" value="1"/>
</dbReference>
<protein>
    <recommendedName>
        <fullName evidence="8">Protein kinase domain-containing protein</fullName>
    </recommendedName>
</protein>
<comment type="similarity">
    <text evidence="6">Belongs to the protein kinase superfamily. CMGC Ser/Thr protein kinase family. Lammer subfamily.</text>
</comment>
<dbReference type="GO" id="GO:0005634">
    <property type="term" value="C:nucleus"/>
    <property type="evidence" value="ECO:0007669"/>
    <property type="project" value="TreeGrafter"/>
</dbReference>
<dbReference type="EMBL" id="BTSY01000006">
    <property type="protein sequence ID" value="GMT33380.1"/>
    <property type="molecule type" value="Genomic_DNA"/>
</dbReference>
<name>A0AAV5WP19_9BILA</name>
<dbReference type="CDD" id="cd14134">
    <property type="entry name" value="PKc_CLK"/>
    <property type="match status" value="1"/>
</dbReference>
<dbReference type="InterPro" id="IPR011009">
    <property type="entry name" value="Kinase-like_dom_sf"/>
</dbReference>
<dbReference type="GO" id="GO:0004674">
    <property type="term" value="F:protein serine/threonine kinase activity"/>
    <property type="evidence" value="ECO:0007669"/>
    <property type="project" value="UniProtKB-KW"/>
</dbReference>
<feature type="compositionally biased region" description="Polar residues" evidence="7">
    <location>
        <begin position="97"/>
        <end position="115"/>
    </location>
</feature>
<dbReference type="Gene3D" id="1.10.510.10">
    <property type="entry name" value="Transferase(Phosphotransferase) domain 1"/>
    <property type="match status" value="1"/>
</dbReference>
<dbReference type="InterPro" id="IPR000719">
    <property type="entry name" value="Prot_kinase_dom"/>
</dbReference>
<comment type="caution">
    <text evidence="9">The sequence shown here is derived from an EMBL/GenBank/DDBJ whole genome shotgun (WGS) entry which is preliminary data.</text>
</comment>
<feature type="region of interest" description="Disordered" evidence="7">
    <location>
        <begin position="1"/>
        <end position="184"/>
    </location>
</feature>
<dbReference type="Proteomes" id="UP001432322">
    <property type="component" value="Unassembled WGS sequence"/>
</dbReference>
<evidence type="ECO:0000313" key="9">
    <source>
        <dbReference type="EMBL" id="GMT33380.1"/>
    </source>
</evidence>
<dbReference type="PANTHER" id="PTHR45646:SF11">
    <property type="entry name" value="SERINE_THREONINE-PROTEIN KINASE DOA"/>
    <property type="match status" value="1"/>
</dbReference>
<organism evidence="9 10">
    <name type="scientific">Pristionchus fissidentatus</name>
    <dbReference type="NCBI Taxonomy" id="1538716"/>
    <lineage>
        <taxon>Eukaryota</taxon>
        <taxon>Metazoa</taxon>
        <taxon>Ecdysozoa</taxon>
        <taxon>Nematoda</taxon>
        <taxon>Chromadorea</taxon>
        <taxon>Rhabditida</taxon>
        <taxon>Rhabditina</taxon>
        <taxon>Diplogasteromorpha</taxon>
        <taxon>Diplogasteroidea</taxon>
        <taxon>Neodiplogasteridae</taxon>
        <taxon>Pristionchus</taxon>
    </lineage>
</organism>
<dbReference type="PROSITE" id="PS00108">
    <property type="entry name" value="PROTEIN_KINASE_ST"/>
    <property type="match status" value="1"/>
</dbReference>
<reference evidence="9" key="1">
    <citation type="submission" date="2023-10" db="EMBL/GenBank/DDBJ databases">
        <title>Genome assembly of Pristionchus species.</title>
        <authorList>
            <person name="Yoshida K."/>
            <person name="Sommer R.J."/>
        </authorList>
    </citation>
    <scope>NUCLEOTIDE SEQUENCE</scope>
    <source>
        <strain evidence="9">RS5133</strain>
    </source>
</reference>
<sequence length="552" mass="63964">MGNDRHLKRERSSSASNDFIPITKYKRARNASDRTIAANKRSRDERARRRSEERKDGKRSRSSGSRDRSRKKERDNQKRDSERSKQSDKKSSRSHRPTNGSSAKHASNGTKSTSKATRDSKRSDNGKEREKKDESRKRKRESERESVEFIQVVHRDSKKNASNDKSRRDAAASSSKPPIQDDRDGHLIYTIGDIISAGNAQYEILEQLGEGTFGKVVKVVDKEDPARKMGALKIIKNVSKYREAAKLEINVLNHLKNKDPHGKNLVIQLLAHFDYYGHTCLLFDLLGLSVFDFMKMNHYKAYPMDQARYIAFQLCHSVKFLHDNHLTHTDLKPENILFCNSTYDEIEDKKPRKPQRVIRDASVRLIDLGSATFDHEHHSTIVSTRHYRAPEVILELGWKQACDIWSIGCILFELYLGVTLFQTHDNREHLAMMERILGNFPYRMCRKTKTKYFHQGRLEWNTGSSDAQYVRENCKPLRKYMYDNKPEHVELFDMIEQMLDYEPERRMTLEKALSHDYFKRLPDHQRELVVNGAPRVSSVRNGVSSGAAPVPS</sequence>
<evidence type="ECO:0000256" key="5">
    <source>
        <dbReference type="ARBA" id="ARBA00022840"/>
    </source>
</evidence>
<keyword evidence="1" id="KW-0723">Serine/threonine-protein kinase</keyword>
<accession>A0AAV5WP19</accession>
<gene>
    <name evidence="9" type="ORF">PFISCL1PPCAC_24677</name>
</gene>
<evidence type="ECO:0000256" key="6">
    <source>
        <dbReference type="ARBA" id="ARBA00037966"/>
    </source>
</evidence>
<evidence type="ECO:0000256" key="4">
    <source>
        <dbReference type="ARBA" id="ARBA00022777"/>
    </source>
</evidence>
<evidence type="ECO:0000256" key="1">
    <source>
        <dbReference type="ARBA" id="ARBA00022527"/>
    </source>
</evidence>
<dbReference type="AlphaFoldDB" id="A0AAV5WP19"/>
<dbReference type="GO" id="GO:0005524">
    <property type="term" value="F:ATP binding"/>
    <property type="evidence" value="ECO:0007669"/>
    <property type="project" value="UniProtKB-KW"/>
</dbReference>
<keyword evidence="5" id="KW-0067">ATP-binding</keyword>
<proteinExistence type="inferred from homology"/>
<keyword evidence="3" id="KW-0547">Nucleotide-binding</keyword>
<dbReference type="InterPro" id="IPR008271">
    <property type="entry name" value="Ser/Thr_kinase_AS"/>
</dbReference>
<keyword evidence="4" id="KW-0418">Kinase</keyword>
<dbReference type="InterPro" id="IPR051175">
    <property type="entry name" value="CLK_kinases"/>
</dbReference>
<feature type="compositionally biased region" description="Basic and acidic residues" evidence="7">
    <location>
        <begin position="1"/>
        <end position="12"/>
    </location>
</feature>
<dbReference type="PROSITE" id="PS50011">
    <property type="entry name" value="PROTEIN_KINASE_DOM"/>
    <property type="match status" value="1"/>
</dbReference>
<dbReference type="Pfam" id="PF00069">
    <property type="entry name" value="Pkinase"/>
    <property type="match status" value="1"/>
</dbReference>
<evidence type="ECO:0000256" key="2">
    <source>
        <dbReference type="ARBA" id="ARBA00022679"/>
    </source>
</evidence>
<dbReference type="Gene3D" id="3.30.200.20">
    <property type="entry name" value="Phosphorylase Kinase, domain 1"/>
    <property type="match status" value="1"/>
</dbReference>
<feature type="domain" description="Protein kinase" evidence="8">
    <location>
        <begin position="202"/>
        <end position="518"/>
    </location>
</feature>